<dbReference type="GO" id="GO:0006508">
    <property type="term" value="P:proteolysis"/>
    <property type="evidence" value="ECO:0007669"/>
    <property type="project" value="UniProtKB-KW"/>
</dbReference>
<feature type="region of interest" description="Disordered" evidence="2">
    <location>
        <begin position="272"/>
        <end position="303"/>
    </location>
</feature>
<feature type="region of interest" description="Disordered" evidence="2">
    <location>
        <begin position="1"/>
        <end position="43"/>
    </location>
</feature>
<evidence type="ECO:0000313" key="6">
    <source>
        <dbReference type="Proteomes" id="UP000257109"/>
    </source>
</evidence>
<feature type="domain" description="Retrovirus-related Pol polyprotein from transposon TNT 1-94-like beta-barrel" evidence="3">
    <location>
        <begin position="70"/>
        <end position="110"/>
    </location>
</feature>
<proteinExistence type="predicted"/>
<dbReference type="AlphaFoldDB" id="A0A371E3Y0"/>
<evidence type="ECO:0000256" key="1">
    <source>
        <dbReference type="ARBA" id="ARBA00022670"/>
    </source>
</evidence>
<name>A0A371E3Y0_MUCPR</name>
<dbReference type="PANTHER" id="PTHR42648">
    <property type="entry name" value="TRANSPOSASE, PUTATIVE-RELATED"/>
    <property type="match status" value="1"/>
</dbReference>
<evidence type="ECO:0000256" key="2">
    <source>
        <dbReference type="SAM" id="MobiDB-lite"/>
    </source>
</evidence>
<keyword evidence="1" id="KW-0645">Protease</keyword>
<organism evidence="5 6">
    <name type="scientific">Mucuna pruriens</name>
    <name type="common">Velvet bean</name>
    <name type="synonym">Dolichos pruriens</name>
    <dbReference type="NCBI Taxonomy" id="157652"/>
    <lineage>
        <taxon>Eukaryota</taxon>
        <taxon>Viridiplantae</taxon>
        <taxon>Streptophyta</taxon>
        <taxon>Embryophyta</taxon>
        <taxon>Tracheophyta</taxon>
        <taxon>Spermatophyta</taxon>
        <taxon>Magnoliopsida</taxon>
        <taxon>eudicotyledons</taxon>
        <taxon>Gunneridae</taxon>
        <taxon>Pentapetalae</taxon>
        <taxon>rosids</taxon>
        <taxon>fabids</taxon>
        <taxon>Fabales</taxon>
        <taxon>Fabaceae</taxon>
        <taxon>Papilionoideae</taxon>
        <taxon>50 kb inversion clade</taxon>
        <taxon>NPAAA clade</taxon>
        <taxon>indigoferoid/millettioid clade</taxon>
        <taxon>Phaseoleae</taxon>
        <taxon>Mucuna</taxon>
    </lineage>
</organism>
<dbReference type="PANTHER" id="PTHR42648:SF28">
    <property type="entry name" value="TRANSPOSON-ENCODED PROTEIN WITH RIBONUCLEASE H-LIKE AND RETROVIRUS ZINC FINGER-LIKE DOMAINS"/>
    <property type="match status" value="1"/>
</dbReference>
<protein>
    <recommendedName>
        <fullName evidence="7">Retrovirus-related Pol polyprotein from transposon TNT 1-94</fullName>
    </recommendedName>
</protein>
<keyword evidence="1" id="KW-0378">Hydrolase</keyword>
<gene>
    <name evidence="5" type="ORF">CR513_61094</name>
</gene>
<dbReference type="GO" id="GO:0008233">
    <property type="term" value="F:peptidase activity"/>
    <property type="evidence" value="ECO:0007669"/>
    <property type="project" value="UniProtKB-KW"/>
</dbReference>
<evidence type="ECO:0000313" key="5">
    <source>
        <dbReference type="EMBL" id="RDX60738.1"/>
    </source>
</evidence>
<feature type="compositionally biased region" description="Acidic residues" evidence="2">
    <location>
        <begin position="274"/>
        <end position="287"/>
    </location>
</feature>
<dbReference type="OrthoDB" id="1432605at2759"/>
<dbReference type="EMBL" id="QJKJ01016620">
    <property type="protein sequence ID" value="RDX60738.1"/>
    <property type="molecule type" value="Genomic_DNA"/>
</dbReference>
<feature type="compositionally biased region" description="Basic and acidic residues" evidence="2">
    <location>
        <begin position="21"/>
        <end position="43"/>
    </location>
</feature>
<reference evidence="5" key="1">
    <citation type="submission" date="2018-05" db="EMBL/GenBank/DDBJ databases">
        <title>Draft genome of Mucuna pruriens seed.</title>
        <authorList>
            <person name="Nnadi N.E."/>
            <person name="Vos R."/>
            <person name="Hasami M.H."/>
            <person name="Devisetty U.K."/>
            <person name="Aguiy J.C."/>
        </authorList>
    </citation>
    <scope>NUCLEOTIDE SEQUENCE [LARGE SCALE GENOMIC DNA]</scope>
    <source>
        <strain evidence="5">JCA_2017</strain>
    </source>
</reference>
<dbReference type="Pfam" id="PF25597">
    <property type="entry name" value="SH3_retrovirus"/>
    <property type="match status" value="1"/>
</dbReference>
<feature type="compositionally biased region" description="Basic and acidic residues" evidence="2">
    <location>
        <begin position="1"/>
        <end position="12"/>
    </location>
</feature>
<evidence type="ECO:0008006" key="7">
    <source>
        <dbReference type="Google" id="ProtNLM"/>
    </source>
</evidence>
<evidence type="ECO:0000259" key="3">
    <source>
        <dbReference type="Pfam" id="PF22936"/>
    </source>
</evidence>
<dbReference type="InterPro" id="IPR057670">
    <property type="entry name" value="SH3_retrovirus"/>
</dbReference>
<dbReference type="Proteomes" id="UP000257109">
    <property type="component" value="Unassembled WGS sequence"/>
</dbReference>
<evidence type="ECO:0000259" key="4">
    <source>
        <dbReference type="Pfam" id="PF25597"/>
    </source>
</evidence>
<dbReference type="STRING" id="157652.A0A371E3Y0"/>
<dbReference type="InterPro" id="IPR054722">
    <property type="entry name" value="PolX-like_BBD"/>
</dbReference>
<keyword evidence="6" id="KW-1185">Reference proteome</keyword>
<dbReference type="InterPro" id="IPR039537">
    <property type="entry name" value="Retrotran_Ty1/copia-like"/>
</dbReference>
<sequence>MAKGSVLKEEMRRKARGSSSRSEENKGKKGKSKEKNHDDDDDHVTTAKGDDLVILRDFDLVNLVYDESMWIIDSGATLHVTPRKEFFTSYTLGDFRVLKMGNNGVSKVKSFSGALYFDTFIDDCFKKLWIYTLKTKDQVLEKFKQLQALVERQSCKKSEALYTIVHVINLSPIVSLNTEVLNKNWFSKDVKYDHLRVFGCKAFVHVPKNERSKLDMKTRQCIFIGYGQDEYGYKLYDLVEKKLARSCDVQFIEDQTIESIYKLRDVFDIPPHDDAEEEQEMSQDENLGDALEPSLVQLRKSNR</sequence>
<accession>A0A371E3Y0</accession>
<feature type="non-terminal residue" evidence="5">
    <location>
        <position position="1"/>
    </location>
</feature>
<feature type="domain" description="Retroviral polymerase SH3-like" evidence="4">
    <location>
        <begin position="200"/>
        <end position="258"/>
    </location>
</feature>
<dbReference type="Pfam" id="PF22936">
    <property type="entry name" value="Pol_BBD"/>
    <property type="match status" value="1"/>
</dbReference>
<comment type="caution">
    <text evidence="5">The sequence shown here is derived from an EMBL/GenBank/DDBJ whole genome shotgun (WGS) entry which is preliminary data.</text>
</comment>